<dbReference type="EMBL" id="HE797010">
    <property type="protein sequence ID" value="CCM00915.1"/>
    <property type="molecule type" value="Genomic_DNA"/>
</dbReference>
<feature type="compositionally biased region" description="Acidic residues" evidence="1">
    <location>
        <begin position="24"/>
        <end position="59"/>
    </location>
</feature>
<dbReference type="SMART" id="SM01406">
    <property type="entry name" value="PAPA-1"/>
    <property type="match status" value="1"/>
</dbReference>
<dbReference type="PANTHER" id="PTHR21561:SF12">
    <property type="entry name" value="INO80 COMPLEX SUBUNIT B"/>
    <property type="match status" value="1"/>
</dbReference>
<protein>
    <recommendedName>
        <fullName evidence="2">INO80 complex subunit B-like conserved region domain-containing protein</fullName>
    </recommendedName>
</protein>
<dbReference type="GeneID" id="24095826"/>
<dbReference type="AlphaFoldDB" id="J4GN78"/>
<dbReference type="Pfam" id="PF04795">
    <property type="entry name" value="PAPA-1"/>
    <property type="match status" value="1"/>
</dbReference>
<dbReference type="InParanoid" id="J4GN78"/>
<evidence type="ECO:0000259" key="2">
    <source>
        <dbReference type="SMART" id="SM01406"/>
    </source>
</evidence>
<dbReference type="OrthoDB" id="2021186at2759"/>
<feature type="compositionally biased region" description="Acidic residues" evidence="1">
    <location>
        <begin position="123"/>
        <end position="140"/>
    </location>
</feature>
<dbReference type="InterPro" id="IPR006880">
    <property type="entry name" value="INO80B_C"/>
</dbReference>
<dbReference type="PANTHER" id="PTHR21561">
    <property type="entry name" value="INO80 COMPLEX SUBUNIT B"/>
    <property type="match status" value="1"/>
</dbReference>
<sequence length="375" mass="41211">MGRSTAKRRLRILRSDVDQIHDDMDVDEEDPQQDEDLEVSLDEAADDRDVEIEEEELPDDTSQLDASPAPEEQEMKPVQQPRLKIKLKLPAHGGSTAAQTERSTPDETGASSSRRGTSRDYDVESEDEDEPEDDDDDDADGAQSTRSTSVATTGTAGKALTARQAVLANVVDSSHVSLGLAVLFDSGEQPNSRRKKPLTQDEIALKREETARKRKNLSEKKLEDEKTETINRLLKKQSRAKGRRNALSTAEDRPSHAASTANGADVEGEDGQAVVVSVIPTTYRWKSTSRSADDDQNGGEKKMALSFSVPVGVLQSLEAQNAAAVHMAADQRHLRPQPQCDVLGCTARRKYRLVKDWERGACDMSHLKLLEAQSA</sequence>
<proteinExistence type="predicted"/>
<organism evidence="3 4">
    <name type="scientific">Fibroporia radiculosa</name>
    <dbReference type="NCBI Taxonomy" id="599839"/>
    <lineage>
        <taxon>Eukaryota</taxon>
        <taxon>Fungi</taxon>
        <taxon>Dikarya</taxon>
        <taxon>Basidiomycota</taxon>
        <taxon>Agaricomycotina</taxon>
        <taxon>Agaricomycetes</taxon>
        <taxon>Polyporales</taxon>
        <taxon>Fibroporiaceae</taxon>
        <taxon>Fibroporia</taxon>
    </lineage>
</organism>
<keyword evidence="4" id="KW-1185">Reference proteome</keyword>
<dbReference type="GO" id="GO:0006338">
    <property type="term" value="P:chromatin remodeling"/>
    <property type="evidence" value="ECO:0007669"/>
    <property type="project" value="InterPro"/>
</dbReference>
<dbReference type="GO" id="GO:0031011">
    <property type="term" value="C:Ino80 complex"/>
    <property type="evidence" value="ECO:0007669"/>
    <property type="project" value="InterPro"/>
</dbReference>
<name>J4GN78_9APHY</name>
<dbReference type="Proteomes" id="UP000006352">
    <property type="component" value="Unassembled WGS sequence"/>
</dbReference>
<feature type="compositionally biased region" description="Basic residues" evidence="1">
    <location>
        <begin position="233"/>
        <end position="244"/>
    </location>
</feature>
<feature type="region of interest" description="Disordered" evidence="1">
    <location>
        <begin position="184"/>
        <end position="271"/>
    </location>
</feature>
<evidence type="ECO:0000313" key="3">
    <source>
        <dbReference type="EMBL" id="CCM00915.1"/>
    </source>
</evidence>
<gene>
    <name evidence="3" type="ORF">FIBRA_02961</name>
</gene>
<evidence type="ECO:0000256" key="1">
    <source>
        <dbReference type="SAM" id="MobiDB-lite"/>
    </source>
</evidence>
<dbReference type="STRING" id="599839.J4GN78"/>
<accession>J4GN78</accession>
<dbReference type="RefSeq" id="XP_012180198.1">
    <property type="nucleotide sequence ID" value="XM_012324808.1"/>
</dbReference>
<feature type="compositionally biased region" description="Basic and acidic residues" evidence="1">
    <location>
        <begin position="203"/>
        <end position="229"/>
    </location>
</feature>
<feature type="domain" description="INO80 complex subunit B-like conserved region" evidence="2">
    <location>
        <begin position="202"/>
        <end position="296"/>
    </location>
</feature>
<dbReference type="HOGENOM" id="CLU_025281_0_0_1"/>
<reference evidence="3 4" key="1">
    <citation type="journal article" date="2012" name="Appl. Environ. Microbiol.">
        <title>Short-read sequencing for genomic analysis of the brown rot fungus Fibroporia radiculosa.</title>
        <authorList>
            <person name="Tang J.D."/>
            <person name="Perkins A.D."/>
            <person name="Sonstegard T.S."/>
            <person name="Schroeder S.G."/>
            <person name="Burgess S.C."/>
            <person name="Diehl S.V."/>
        </authorList>
    </citation>
    <scope>NUCLEOTIDE SEQUENCE [LARGE SCALE GENOMIC DNA]</scope>
    <source>
        <strain evidence="3 4">TFFH 294</strain>
    </source>
</reference>
<feature type="region of interest" description="Disordered" evidence="1">
    <location>
        <begin position="15"/>
        <end position="157"/>
    </location>
</feature>
<dbReference type="InterPro" id="IPR029523">
    <property type="entry name" value="INO80B/Ies2"/>
</dbReference>
<evidence type="ECO:0000313" key="4">
    <source>
        <dbReference type="Proteomes" id="UP000006352"/>
    </source>
</evidence>